<evidence type="ECO:0000256" key="1">
    <source>
        <dbReference type="SAM" id="SignalP"/>
    </source>
</evidence>
<reference evidence="3" key="1">
    <citation type="submission" date="2023-07" db="EMBL/GenBank/DDBJ databases">
        <title>Conexibacter stalactiti sp. nov., isolated from stalactites in a lava cave and emended description of the genus Conexibacter.</title>
        <authorList>
            <person name="Lee S.D."/>
        </authorList>
    </citation>
    <scope>NUCLEOTIDE SEQUENCE [LARGE SCALE GENOMIC DNA]</scope>
    <source>
        <strain evidence="3">KCTC 39840</strain>
    </source>
</reference>
<dbReference type="Proteomes" id="UP001284601">
    <property type="component" value="Unassembled WGS sequence"/>
</dbReference>
<feature type="signal peptide" evidence="1">
    <location>
        <begin position="1"/>
        <end position="19"/>
    </location>
</feature>
<feature type="chain" id="PRO_5046746968" description="Lipoprotein" evidence="1">
    <location>
        <begin position="20"/>
        <end position="166"/>
    </location>
</feature>
<comment type="caution">
    <text evidence="2">The sequence shown here is derived from an EMBL/GenBank/DDBJ whole genome shotgun (WGS) entry which is preliminary data.</text>
</comment>
<evidence type="ECO:0000313" key="2">
    <source>
        <dbReference type="EMBL" id="MDW5593499.1"/>
    </source>
</evidence>
<evidence type="ECO:0000313" key="3">
    <source>
        <dbReference type="Proteomes" id="UP001284601"/>
    </source>
</evidence>
<protein>
    <recommendedName>
        <fullName evidence="4">Lipoprotein</fullName>
    </recommendedName>
</protein>
<name>A0ABU4HJL1_9ACTN</name>
<dbReference type="EMBL" id="JAWSTH010000006">
    <property type="protein sequence ID" value="MDW5593499.1"/>
    <property type="molecule type" value="Genomic_DNA"/>
</dbReference>
<proteinExistence type="predicted"/>
<keyword evidence="3" id="KW-1185">Reference proteome</keyword>
<dbReference type="PROSITE" id="PS51257">
    <property type="entry name" value="PROKAR_LIPOPROTEIN"/>
    <property type="match status" value="1"/>
</dbReference>
<evidence type="ECO:0008006" key="4">
    <source>
        <dbReference type="Google" id="ProtNLM"/>
    </source>
</evidence>
<accession>A0ABU4HJL1</accession>
<gene>
    <name evidence="2" type="ORF">R7226_04070</name>
</gene>
<organism evidence="2 3">
    <name type="scientific">Conexibacter stalactiti</name>
    <dbReference type="NCBI Taxonomy" id="1940611"/>
    <lineage>
        <taxon>Bacteria</taxon>
        <taxon>Bacillati</taxon>
        <taxon>Actinomycetota</taxon>
        <taxon>Thermoleophilia</taxon>
        <taxon>Solirubrobacterales</taxon>
        <taxon>Conexibacteraceae</taxon>
        <taxon>Conexibacter</taxon>
    </lineage>
</organism>
<dbReference type="RefSeq" id="WP_318595760.1">
    <property type="nucleotide sequence ID" value="NZ_JAWSTH010000006.1"/>
</dbReference>
<sequence length="166" mass="17566">MGKKWMTAAVTAAAAVAIAGCGGSDGDSATTATTTAAASSAAGALELAEFRQNATAICVNAERALSNVRVDVTTIEGARTYTAARRAAQIRALRSLSELNPPANLAASFEQLQEVLEARSAALEPVQIQMLTRDPALRESFVAINSQDEDLQRLILELKLPRCYWS</sequence>
<keyword evidence="1" id="KW-0732">Signal</keyword>